<dbReference type="Proteomes" id="UP000289738">
    <property type="component" value="Chromosome A05"/>
</dbReference>
<gene>
    <name evidence="7" type="ORF">Ahy_A05g024005</name>
</gene>
<organism evidence="7 8">
    <name type="scientific">Arachis hypogaea</name>
    <name type="common">Peanut</name>
    <dbReference type="NCBI Taxonomy" id="3818"/>
    <lineage>
        <taxon>Eukaryota</taxon>
        <taxon>Viridiplantae</taxon>
        <taxon>Streptophyta</taxon>
        <taxon>Embryophyta</taxon>
        <taxon>Tracheophyta</taxon>
        <taxon>Spermatophyta</taxon>
        <taxon>Magnoliopsida</taxon>
        <taxon>eudicotyledons</taxon>
        <taxon>Gunneridae</taxon>
        <taxon>Pentapetalae</taxon>
        <taxon>rosids</taxon>
        <taxon>fabids</taxon>
        <taxon>Fabales</taxon>
        <taxon>Fabaceae</taxon>
        <taxon>Papilionoideae</taxon>
        <taxon>50 kb inversion clade</taxon>
        <taxon>dalbergioids sensu lato</taxon>
        <taxon>Dalbergieae</taxon>
        <taxon>Pterocarpus clade</taxon>
        <taxon>Arachis</taxon>
    </lineage>
</organism>
<keyword evidence="1" id="KW-0479">Metal-binding</keyword>
<dbReference type="Pfam" id="PF03101">
    <property type="entry name" value="FAR1"/>
    <property type="match status" value="1"/>
</dbReference>
<dbReference type="InterPro" id="IPR004330">
    <property type="entry name" value="FAR1_DNA_bnd_dom"/>
</dbReference>
<dbReference type="InterPro" id="IPR007527">
    <property type="entry name" value="Znf_SWIM"/>
</dbReference>
<evidence type="ECO:0000256" key="4">
    <source>
        <dbReference type="PROSITE-ProRule" id="PRU00325"/>
    </source>
</evidence>
<dbReference type="PANTHER" id="PTHR47718:SF13">
    <property type="entry name" value="OS09G0290500 PROTEIN"/>
    <property type="match status" value="1"/>
</dbReference>
<dbReference type="SMART" id="SM00575">
    <property type="entry name" value="ZnF_PMZ"/>
    <property type="match status" value="1"/>
</dbReference>
<comment type="caution">
    <text evidence="7">The sequence shown here is derived from an EMBL/GenBank/DDBJ whole genome shotgun (WGS) entry which is preliminary data.</text>
</comment>
<dbReference type="Pfam" id="PF10551">
    <property type="entry name" value="MULE"/>
    <property type="match status" value="1"/>
</dbReference>
<dbReference type="InterPro" id="IPR018289">
    <property type="entry name" value="MULE_transposase_dom"/>
</dbReference>
<keyword evidence="8" id="KW-1185">Reference proteome</keyword>
<evidence type="ECO:0000256" key="5">
    <source>
        <dbReference type="SAM" id="MobiDB-lite"/>
    </source>
</evidence>
<keyword evidence="3" id="KW-0862">Zinc</keyword>
<evidence type="ECO:0000259" key="6">
    <source>
        <dbReference type="PROSITE" id="PS50966"/>
    </source>
</evidence>
<evidence type="ECO:0000313" key="8">
    <source>
        <dbReference type="Proteomes" id="UP000289738"/>
    </source>
</evidence>
<proteinExistence type="predicted"/>
<evidence type="ECO:0000256" key="2">
    <source>
        <dbReference type="ARBA" id="ARBA00022771"/>
    </source>
</evidence>
<feature type="region of interest" description="Disordered" evidence="5">
    <location>
        <begin position="709"/>
        <end position="768"/>
    </location>
</feature>
<sequence length="806" mass="93029">MAIDFDLNTVPMAEGAEEFVQQTNSPSEIVASQSISENIENYTSSDEVINQAIGDEEVDPEVGMCFGTLEDARAYYYRYAARTGFVVKIRTTGWETINDQRVVVNQALHCNRDGYRTSRVKAPQRRKTVASTNCKARCYLALDKMTGQWRISRVEVSHSHPLNPKLSGMFSANRQLSMHVKDLIQQNDQAGIRPSKTYQALANAVGGPANLTFTEKDVRNYISRHLRISGDETDPKELLKHFSRMKELNPSFFFEIDVDENHSIRNVFWADARCRAAWEYFGDVVTFDTTYKTNRYDVPFGSFVGVNHHGMSTLLGCALLRNEDTRTFEWLFRTWLKCMGKAPICVITDQSLQMRSALETTLPHTRHRWCIWHILNKIPNKLVGYRHFDQLITCMKRIVFESKSKDSFERDWHDFIEEYDLHNSRWLNDMFADRHMWVPVFFKDEFWAGMRSTQRSESMHSVFDKYLNSKSSLLQFVRQYQNCVIDKEQKELECDAADLRGIIPCVSSSPIEKQFQREYTNSMFRDVQDQFIKKADCDISLINHHGTSIVCEVDQQKMVFDMSVYIRYQVVYCSQSSDVQCDCFMFQSNGILCCHSLAVLLHFRVTSVSSQYILSRWSKNVSRRHTYIRSSIDMDRSDESMTIFRQLCSDFYNIAQDFVATPEVAAILRGAMDSAREKLREHKEFEHQAAHVPSAIYSHTHDECPVSMDELHGPRRVPTRGRPTSTRLGVDLEKSIKKRARKNKNTHNHNKGPNGNAQPSPTNVATSYKDTRPACSEMTDNLAMHSGSFISLLNSFHNAEQLCMYI</sequence>
<dbReference type="InterPro" id="IPR006564">
    <property type="entry name" value="Znf_PMZ"/>
</dbReference>
<feature type="compositionally biased region" description="Polar residues" evidence="5">
    <location>
        <begin position="751"/>
        <end position="768"/>
    </location>
</feature>
<dbReference type="PANTHER" id="PTHR47718">
    <property type="entry name" value="OS01G0519700 PROTEIN"/>
    <property type="match status" value="1"/>
</dbReference>
<evidence type="ECO:0000256" key="1">
    <source>
        <dbReference type="ARBA" id="ARBA00022723"/>
    </source>
</evidence>
<name>A0A445D537_ARAHY</name>
<dbReference type="AlphaFoldDB" id="A0A445D537"/>
<dbReference type="STRING" id="3818.A0A445D537"/>
<dbReference type="PROSITE" id="PS50966">
    <property type="entry name" value="ZF_SWIM"/>
    <property type="match status" value="1"/>
</dbReference>
<evidence type="ECO:0000256" key="3">
    <source>
        <dbReference type="ARBA" id="ARBA00022833"/>
    </source>
</evidence>
<keyword evidence="2 4" id="KW-0863">Zinc-finger</keyword>
<protein>
    <recommendedName>
        <fullName evidence="6">SWIM-type domain-containing protein</fullName>
    </recommendedName>
</protein>
<dbReference type="Pfam" id="PF04434">
    <property type="entry name" value="SWIM"/>
    <property type="match status" value="1"/>
</dbReference>
<feature type="compositionally biased region" description="Basic residues" evidence="5">
    <location>
        <begin position="736"/>
        <end position="750"/>
    </location>
</feature>
<dbReference type="EMBL" id="SDMP01000005">
    <property type="protein sequence ID" value="RYR58318.1"/>
    <property type="molecule type" value="Genomic_DNA"/>
</dbReference>
<reference evidence="7 8" key="1">
    <citation type="submission" date="2019-01" db="EMBL/GenBank/DDBJ databases">
        <title>Sequencing of cultivated peanut Arachis hypogaea provides insights into genome evolution and oil improvement.</title>
        <authorList>
            <person name="Chen X."/>
        </authorList>
    </citation>
    <scope>NUCLEOTIDE SEQUENCE [LARGE SCALE GENOMIC DNA]</scope>
    <source>
        <strain evidence="8">cv. Fuhuasheng</strain>
        <tissue evidence="7">Leaves</tissue>
    </source>
</reference>
<dbReference type="GO" id="GO:0008270">
    <property type="term" value="F:zinc ion binding"/>
    <property type="evidence" value="ECO:0007669"/>
    <property type="project" value="UniProtKB-KW"/>
</dbReference>
<accession>A0A445D537</accession>
<evidence type="ECO:0000313" key="7">
    <source>
        <dbReference type="EMBL" id="RYR58318.1"/>
    </source>
</evidence>
<feature type="domain" description="SWIM-type" evidence="6">
    <location>
        <begin position="568"/>
        <end position="604"/>
    </location>
</feature>